<dbReference type="InterPro" id="IPR036179">
    <property type="entry name" value="Ig-like_dom_sf"/>
</dbReference>
<evidence type="ECO:0000313" key="3">
    <source>
        <dbReference type="EMBL" id="AFZ69506.1"/>
    </source>
</evidence>
<dbReference type="SUPFAM" id="SSF48726">
    <property type="entry name" value="Immunoglobulin"/>
    <property type="match status" value="1"/>
</dbReference>
<keyword evidence="3" id="KW-0614">Plasmid</keyword>
<protein>
    <recommendedName>
        <fullName evidence="5">Ig-like domain-containing protein</fullName>
    </recommendedName>
</protein>
<dbReference type="EMBL" id="CP003383">
    <property type="protein sequence ID" value="AFZ69506.1"/>
    <property type="molecule type" value="Genomic_DNA"/>
</dbReference>
<dbReference type="InterPro" id="IPR013783">
    <property type="entry name" value="Ig-like_fold"/>
</dbReference>
<evidence type="ECO:0008006" key="5">
    <source>
        <dbReference type="Google" id="ProtNLM"/>
    </source>
</evidence>
<evidence type="ECO:0000313" key="4">
    <source>
        <dbReference type="Proteomes" id="UP000010467"/>
    </source>
</evidence>
<dbReference type="Proteomes" id="UP000010467">
    <property type="component" value="Plasmid pDEIPE01"/>
</dbReference>
<reference evidence="4" key="1">
    <citation type="submission" date="2012-03" db="EMBL/GenBank/DDBJ databases">
        <title>Complete sequence of plasmid 1 of Deinococcus peraridilitoris DSM 19664.</title>
        <authorList>
            <person name="Lucas S."/>
            <person name="Copeland A."/>
            <person name="Lapidus A."/>
            <person name="Glavina del Rio T."/>
            <person name="Dalin E."/>
            <person name="Tice H."/>
            <person name="Bruce D."/>
            <person name="Goodwin L."/>
            <person name="Pitluck S."/>
            <person name="Peters L."/>
            <person name="Mikhailova N."/>
            <person name="Lu M."/>
            <person name="Kyrpides N."/>
            <person name="Mavromatis K."/>
            <person name="Ivanova N."/>
            <person name="Brettin T."/>
            <person name="Detter J.C."/>
            <person name="Han C."/>
            <person name="Larimer F."/>
            <person name="Land M."/>
            <person name="Hauser L."/>
            <person name="Markowitz V."/>
            <person name="Cheng J.-F."/>
            <person name="Hugenholtz P."/>
            <person name="Woyke T."/>
            <person name="Wu D."/>
            <person name="Pukall R."/>
            <person name="Steenblock K."/>
            <person name="Brambilla E."/>
            <person name="Klenk H.-P."/>
            <person name="Eisen J.A."/>
        </authorList>
    </citation>
    <scope>NUCLEOTIDE SEQUENCE [LARGE SCALE GENOMIC DNA]</scope>
    <source>
        <strain evidence="4">DSM 19664 / LMG 22246 / CIP 109416 / KR-200</strain>
        <plasmid evidence="4">Plasmid pDEIPE01</plasmid>
    </source>
</reference>
<sequence>MFARSTSAFPPRSLLTASLALLMTACSQQASSPGPQPNDPGSTGTGTLSVAVNGVPSGSTAQLQVSGPNNFSKSLATTASLAVKPGVYTVTANDLTSAGKTYRASLSSTSATVTAGKTASITATYALATASINELTATPAGLGAAGGALTLNWSGTNLGSNSLSVEPTLDVTGLPGGAISANSVTVNLPGNSGLTAMTYTFTLTSTSSSGGTVTRSITVTVASASKGALNLNVIGLPQDTGAEIKVTGSGGFSRTVTTTSNLTDLTPGSYTVSANSVSAGGLNYQPTVKGSPVNVQAGKSASVGVTYTQVPVSVSLSPKGVTMAPGDTTSFEATVLGAVDTGVIWTTDGGVISGSGRRVIYQAPGEPGTYHVTATSTADKTKQVTATVTAQANASVPNLSGIWVGSHNLERSDERQLLNLVITQDFQGNLSGRLHTGPDLWNVRLTGSLGSGELTGSTANGGEVTLKGTFQRDAPYTFTGIITVTRGGTPSADNLTMNLDVPGGEVKTPAPEPQPISALLSYKGNWVFGYSPVYHGPSAKRGVIYLTEESRTNGVITATGTRAVCDRDPEALDAQCELAGPASVTVENNVVTVLFEDVHPVTSYRSQNMKSSGGLVREAGRFLMGGQGTAIGGERDNGIQFQMYRRDR</sequence>
<feature type="signal peptide" evidence="2">
    <location>
        <begin position="1"/>
        <end position="30"/>
    </location>
</feature>
<proteinExistence type="predicted"/>
<geneLocation type="plasmid" evidence="3 4">
    <name>pDEIPE01</name>
</geneLocation>
<accession>L0A6N5</accession>
<evidence type="ECO:0000256" key="1">
    <source>
        <dbReference type="SAM" id="MobiDB-lite"/>
    </source>
</evidence>
<dbReference type="AlphaFoldDB" id="L0A6N5"/>
<dbReference type="KEGG" id="dpd:Deipe_4139"/>
<dbReference type="PATRIC" id="fig|937777.3.peg.4166"/>
<evidence type="ECO:0000256" key="2">
    <source>
        <dbReference type="SAM" id="SignalP"/>
    </source>
</evidence>
<dbReference type="Gene3D" id="2.60.40.10">
    <property type="entry name" value="Immunoglobulins"/>
    <property type="match status" value="1"/>
</dbReference>
<feature type="chain" id="PRO_5005687997" description="Ig-like domain-containing protein" evidence="2">
    <location>
        <begin position="31"/>
        <end position="648"/>
    </location>
</feature>
<feature type="region of interest" description="Disordered" evidence="1">
    <location>
        <begin position="28"/>
        <end position="48"/>
    </location>
</feature>
<gene>
    <name evidence="3" type="ordered locus">Deipe_4139</name>
</gene>
<keyword evidence="4" id="KW-1185">Reference proteome</keyword>
<dbReference type="HOGENOM" id="CLU_422573_0_0_0"/>
<keyword evidence="2" id="KW-0732">Signal</keyword>
<dbReference type="PROSITE" id="PS51257">
    <property type="entry name" value="PROKAR_LIPOPROTEIN"/>
    <property type="match status" value="1"/>
</dbReference>
<name>L0A6N5_DEIPD</name>
<organism evidence="3 4">
    <name type="scientific">Deinococcus peraridilitoris (strain DSM 19664 / LMG 22246 / CIP 109416 / KR-200)</name>
    <dbReference type="NCBI Taxonomy" id="937777"/>
    <lineage>
        <taxon>Bacteria</taxon>
        <taxon>Thermotogati</taxon>
        <taxon>Deinococcota</taxon>
        <taxon>Deinococci</taxon>
        <taxon>Deinococcales</taxon>
        <taxon>Deinococcaceae</taxon>
        <taxon>Deinococcus</taxon>
    </lineage>
</organism>